<evidence type="ECO:0000313" key="1">
    <source>
        <dbReference type="EMBL" id="KAK7313940.1"/>
    </source>
</evidence>
<dbReference type="EMBL" id="JAYMYQ010000009">
    <property type="protein sequence ID" value="KAK7313940.1"/>
    <property type="molecule type" value="Genomic_DNA"/>
</dbReference>
<comment type="caution">
    <text evidence="1">The sequence shown here is derived from an EMBL/GenBank/DDBJ whole genome shotgun (WGS) entry which is preliminary data.</text>
</comment>
<proteinExistence type="predicted"/>
<organism evidence="1 2">
    <name type="scientific">Canavalia gladiata</name>
    <name type="common">Sword bean</name>
    <name type="synonym">Dolichos gladiatus</name>
    <dbReference type="NCBI Taxonomy" id="3824"/>
    <lineage>
        <taxon>Eukaryota</taxon>
        <taxon>Viridiplantae</taxon>
        <taxon>Streptophyta</taxon>
        <taxon>Embryophyta</taxon>
        <taxon>Tracheophyta</taxon>
        <taxon>Spermatophyta</taxon>
        <taxon>Magnoliopsida</taxon>
        <taxon>eudicotyledons</taxon>
        <taxon>Gunneridae</taxon>
        <taxon>Pentapetalae</taxon>
        <taxon>rosids</taxon>
        <taxon>fabids</taxon>
        <taxon>Fabales</taxon>
        <taxon>Fabaceae</taxon>
        <taxon>Papilionoideae</taxon>
        <taxon>50 kb inversion clade</taxon>
        <taxon>NPAAA clade</taxon>
        <taxon>indigoferoid/millettioid clade</taxon>
        <taxon>Phaseoleae</taxon>
        <taxon>Canavalia</taxon>
    </lineage>
</organism>
<dbReference type="AlphaFoldDB" id="A0AAN9PVK4"/>
<reference evidence="1 2" key="1">
    <citation type="submission" date="2024-01" db="EMBL/GenBank/DDBJ databases">
        <title>The genomes of 5 underutilized Papilionoideae crops provide insights into root nodulation and disease resistanc.</title>
        <authorList>
            <person name="Jiang F."/>
        </authorList>
    </citation>
    <scope>NUCLEOTIDE SEQUENCE [LARGE SCALE GENOMIC DNA]</scope>
    <source>
        <strain evidence="1">LVBAO_FW01</strain>
        <tissue evidence="1">Leaves</tissue>
    </source>
</reference>
<keyword evidence="2" id="KW-1185">Reference proteome</keyword>
<sequence>MPWRGSDGEPVILIDRPVPHFEKSAYYAVTEGCIVNAVKDAMEYLKLWILKSYHLNSCYNMLSLSARSMTGAIIPRVRQALSSPIPLDTLGDMDLKNDINCSLLSSLKAHEQSSTCFVEAEIVYSYIRMRRSQTKHNNSYDLITYELGYKAPEFMIHGYKQFP</sequence>
<gene>
    <name evidence="1" type="ORF">VNO77_39147</name>
</gene>
<dbReference type="Proteomes" id="UP001367508">
    <property type="component" value="Unassembled WGS sequence"/>
</dbReference>
<name>A0AAN9PVK4_CANGL</name>
<protein>
    <submittedName>
        <fullName evidence="1">Uncharacterized protein</fullName>
    </submittedName>
</protein>
<evidence type="ECO:0000313" key="2">
    <source>
        <dbReference type="Proteomes" id="UP001367508"/>
    </source>
</evidence>
<accession>A0AAN9PVK4</accession>